<proteinExistence type="inferred from homology"/>
<keyword evidence="3" id="KW-0812">Transmembrane</keyword>
<evidence type="ECO:0000256" key="3">
    <source>
        <dbReference type="SAM" id="Phobius"/>
    </source>
</evidence>
<evidence type="ECO:0000256" key="2">
    <source>
        <dbReference type="ARBA" id="ARBA00023180"/>
    </source>
</evidence>
<keyword evidence="2" id="KW-0325">Glycoprotein</keyword>
<evidence type="ECO:0000313" key="4">
    <source>
        <dbReference type="EMBL" id="KAL3759556.1"/>
    </source>
</evidence>
<name>A0ABD3M6B0_9STRA</name>
<reference evidence="4 5" key="1">
    <citation type="submission" date="2024-10" db="EMBL/GenBank/DDBJ databases">
        <title>Updated reference genomes for cyclostephanoid diatoms.</title>
        <authorList>
            <person name="Roberts W.R."/>
            <person name="Alverson A.J."/>
        </authorList>
    </citation>
    <scope>NUCLEOTIDE SEQUENCE [LARGE SCALE GENOMIC DNA]</scope>
    <source>
        <strain evidence="4 5">AJA232-27</strain>
    </source>
</reference>
<comment type="caution">
    <text evidence="4">The sequence shown here is derived from an EMBL/GenBank/DDBJ whole genome shotgun (WGS) entry which is preliminary data.</text>
</comment>
<dbReference type="PANTHER" id="PTHR15380:SF2">
    <property type="entry name" value="CEROID-LIPOFUSCINOSIS NEURONAL PROTEIN 5"/>
    <property type="match status" value="1"/>
</dbReference>
<organism evidence="4 5">
    <name type="scientific">Discostella pseudostelligera</name>
    <dbReference type="NCBI Taxonomy" id="259834"/>
    <lineage>
        <taxon>Eukaryota</taxon>
        <taxon>Sar</taxon>
        <taxon>Stramenopiles</taxon>
        <taxon>Ochrophyta</taxon>
        <taxon>Bacillariophyta</taxon>
        <taxon>Coscinodiscophyceae</taxon>
        <taxon>Thalassiosirophycidae</taxon>
        <taxon>Stephanodiscales</taxon>
        <taxon>Stephanodiscaceae</taxon>
        <taxon>Discostella</taxon>
    </lineage>
</organism>
<dbReference type="PANTHER" id="PTHR15380">
    <property type="entry name" value="CEROID-LIPOFUSCINOSIS, NEURONAL 5"/>
    <property type="match status" value="1"/>
</dbReference>
<keyword evidence="3" id="KW-1133">Transmembrane helix</keyword>
<evidence type="ECO:0000313" key="5">
    <source>
        <dbReference type="Proteomes" id="UP001530293"/>
    </source>
</evidence>
<feature type="transmembrane region" description="Helical" evidence="3">
    <location>
        <begin position="238"/>
        <end position="259"/>
    </location>
</feature>
<dbReference type="InterPro" id="IPR026138">
    <property type="entry name" value="CLN5"/>
</dbReference>
<gene>
    <name evidence="4" type="ORF">ACHAWU_000855</name>
</gene>
<dbReference type="AlphaFoldDB" id="A0ABD3M6B0"/>
<evidence type="ECO:0000256" key="1">
    <source>
        <dbReference type="ARBA" id="ARBA00007028"/>
    </source>
</evidence>
<keyword evidence="3" id="KW-0472">Membrane</keyword>
<protein>
    <submittedName>
        <fullName evidence="4">Uncharacterized protein</fullName>
    </submittedName>
</protein>
<sequence length="401" mass="43546">MPMLGRVIIRAACMAGVRRNMDDDFDGGLGARSKEEGRASTDAFPRLQHANVKEVKGAVEGDRAAAFFESFFNCANAIKTENYSLYLPPPLPAPILPLNASVVPSMAPSMDRNGMAEVEAANNTSPSSRMAGKRRNASALAQTADNSTVAVISKAEALLSGDGFLMNSALSSCFRDPKYGIRIKDEMKSDTTIAYLFVDGDIYFRLNLTAPYWGMTTAWETVPPPHIRPQGQGDVVDWVIFTLIVMGALSGIVVMVYQWEKSPLKIKKGGGFPHSALFLTAESIPSSMGGEGRSKISTVSYCDQLELTPKKKGGLGELNKKRKLSSLNILGNTPTQASRKSDYAKLDLPLSSKMEMEATDDVIEMSTRASSIVSMPRKQVKFAASYDPQLEFSIDDEMAIV</sequence>
<comment type="similarity">
    <text evidence="1">Belongs to the CLN5 family.</text>
</comment>
<accession>A0ABD3M6B0</accession>
<keyword evidence="5" id="KW-1185">Reference proteome</keyword>
<dbReference type="EMBL" id="JALLBG020000200">
    <property type="protein sequence ID" value="KAL3759556.1"/>
    <property type="molecule type" value="Genomic_DNA"/>
</dbReference>
<dbReference type="Proteomes" id="UP001530293">
    <property type="component" value="Unassembled WGS sequence"/>
</dbReference>